<protein>
    <submittedName>
        <fullName evidence="2">Uncharacterized protein</fullName>
    </submittedName>
</protein>
<feature type="region of interest" description="Disordered" evidence="1">
    <location>
        <begin position="1"/>
        <end position="59"/>
    </location>
</feature>
<keyword evidence="3" id="KW-1185">Reference proteome</keyword>
<dbReference type="EMBL" id="JASNQZ010000006">
    <property type="protein sequence ID" value="KAL0956374.1"/>
    <property type="molecule type" value="Genomic_DNA"/>
</dbReference>
<feature type="region of interest" description="Disordered" evidence="1">
    <location>
        <begin position="170"/>
        <end position="208"/>
    </location>
</feature>
<dbReference type="PANTHER" id="PTHR15615">
    <property type="match status" value="1"/>
</dbReference>
<dbReference type="PANTHER" id="PTHR15615:SF36">
    <property type="entry name" value="PHO85 CYCLIN-5"/>
    <property type="match status" value="1"/>
</dbReference>
<feature type="compositionally biased region" description="Low complexity" evidence="1">
    <location>
        <begin position="28"/>
        <end position="57"/>
    </location>
</feature>
<reference evidence="3" key="1">
    <citation type="submission" date="2024-06" db="EMBL/GenBank/DDBJ databases">
        <title>Multi-omics analyses provide insights into the biosynthesis of the anticancer antibiotic pleurotin in Hohenbuehelia grisea.</title>
        <authorList>
            <person name="Weaver J.A."/>
            <person name="Alberti F."/>
        </authorList>
    </citation>
    <scope>NUCLEOTIDE SEQUENCE [LARGE SCALE GENOMIC DNA]</scope>
    <source>
        <strain evidence="3">T-177</strain>
    </source>
</reference>
<evidence type="ECO:0000256" key="1">
    <source>
        <dbReference type="SAM" id="MobiDB-lite"/>
    </source>
</evidence>
<proteinExistence type="predicted"/>
<feature type="region of interest" description="Disordered" evidence="1">
    <location>
        <begin position="521"/>
        <end position="542"/>
    </location>
</feature>
<feature type="compositionally biased region" description="Low complexity" evidence="1">
    <location>
        <begin position="171"/>
        <end position="202"/>
    </location>
</feature>
<feature type="compositionally biased region" description="Low complexity" evidence="1">
    <location>
        <begin position="521"/>
        <end position="537"/>
    </location>
</feature>
<sequence>MHAISHSLAHRAPPATRRVRWQPYNPMSTSSSSMSSSRSSPASYLNTPSSVTSSPSPALQQLHEHDRYCNPTSTLPPTPKETTARDVNKQKFITGLVGTCTKCFLAFSALIASAMVVDQAVKSLGEIWHPQDIPSVFLTTSRATTAPSSSTSTVTTTHERLHPALKRNIQLPSPISPTTQQSPPPSSASHSSGLHAHSSRGSESTMSALHPNHSLVPIQGFVREVLRRSQSTGCVLQTALCYIEAIRSRVPTLVIQEKAGCGVKGEPEPRSRVVQPDETDDFADHMTDLLESHCAQQNLVPTVRMTDSVSFEQSSMAEIQGIGKKLSEPATPLPPLPPLPSPLLCPRRTFLASLILATKFTKDKCFSNRAWAKISGLSPREIGRCERALGDALEWRLWVGKVPVPAAPQVPLQGASVHRPVARSRSEGSILVSDTRAGFLAQPETQRSTIVSTGSSANRGLRRCATLPSEIFDTPPTLVHAYPSEYPSVGTWAANHVGWNNEEPLRQSHVSLSYLDSSPTLMTPTLTNSPSSTESSSGGDRTIQMSFIDDAPTPSEFGSATCGAAFSWTDSLKAVPDGMVPPVGFFSASDRPWLEPTGPNTGAFGQSVYVTPQDMWAATPSRVGAFTAQVENGYQAVTKNVPSFVDLNQGFCDQLSFRPNA</sequence>
<dbReference type="Gene3D" id="1.10.472.10">
    <property type="entry name" value="Cyclin-like"/>
    <property type="match status" value="1"/>
</dbReference>
<evidence type="ECO:0000313" key="3">
    <source>
        <dbReference type="Proteomes" id="UP001556367"/>
    </source>
</evidence>
<comment type="caution">
    <text evidence="2">The sequence shown here is derived from an EMBL/GenBank/DDBJ whole genome shotgun (WGS) entry which is preliminary data.</text>
</comment>
<dbReference type="InterPro" id="IPR013922">
    <property type="entry name" value="Cyclin_PHO80-like"/>
</dbReference>
<organism evidence="2 3">
    <name type="scientific">Hohenbuehelia grisea</name>
    <dbReference type="NCBI Taxonomy" id="104357"/>
    <lineage>
        <taxon>Eukaryota</taxon>
        <taxon>Fungi</taxon>
        <taxon>Dikarya</taxon>
        <taxon>Basidiomycota</taxon>
        <taxon>Agaricomycotina</taxon>
        <taxon>Agaricomycetes</taxon>
        <taxon>Agaricomycetidae</taxon>
        <taxon>Agaricales</taxon>
        <taxon>Pleurotineae</taxon>
        <taxon>Pleurotaceae</taxon>
        <taxon>Hohenbuehelia</taxon>
    </lineage>
</organism>
<accession>A0ABR3JKQ1</accession>
<dbReference type="CDD" id="cd20557">
    <property type="entry name" value="CYCLIN_ScPCL1-like"/>
    <property type="match status" value="1"/>
</dbReference>
<evidence type="ECO:0000313" key="2">
    <source>
        <dbReference type="EMBL" id="KAL0956374.1"/>
    </source>
</evidence>
<name>A0ABR3JKQ1_9AGAR</name>
<gene>
    <name evidence="2" type="ORF">HGRIS_002521</name>
</gene>
<dbReference type="Proteomes" id="UP001556367">
    <property type="component" value="Unassembled WGS sequence"/>
</dbReference>